<dbReference type="PANTHER" id="PTHR32305">
    <property type="match status" value="1"/>
</dbReference>
<dbReference type="Proteomes" id="UP000267003">
    <property type="component" value="Unassembled WGS sequence"/>
</dbReference>
<dbReference type="NCBIfam" id="TIGR03696">
    <property type="entry name" value="Rhs_assc_core"/>
    <property type="match status" value="1"/>
</dbReference>
<dbReference type="InterPro" id="IPR050708">
    <property type="entry name" value="T6SS_VgrG/RHS"/>
</dbReference>
<dbReference type="EMBL" id="RAWK01000314">
    <property type="protein sequence ID" value="RKH55771.1"/>
    <property type="molecule type" value="Genomic_DNA"/>
</dbReference>
<evidence type="ECO:0000313" key="3">
    <source>
        <dbReference type="Proteomes" id="UP000267003"/>
    </source>
</evidence>
<organism evidence="2 3">
    <name type="scientific">Corallococcus aberystwythensis</name>
    <dbReference type="NCBI Taxonomy" id="2316722"/>
    <lineage>
        <taxon>Bacteria</taxon>
        <taxon>Pseudomonadati</taxon>
        <taxon>Myxococcota</taxon>
        <taxon>Myxococcia</taxon>
        <taxon>Myxococcales</taxon>
        <taxon>Cystobacterineae</taxon>
        <taxon>Myxococcaceae</taxon>
        <taxon>Corallococcus</taxon>
    </lineage>
</organism>
<gene>
    <name evidence="2" type="ORF">D7W81_35565</name>
</gene>
<proteinExistence type="predicted"/>
<evidence type="ECO:0000256" key="1">
    <source>
        <dbReference type="SAM" id="Coils"/>
    </source>
</evidence>
<keyword evidence="1" id="KW-0175">Coiled coil</keyword>
<name>A0A3A8PM78_9BACT</name>
<accession>A0A3A8PM78</accession>
<dbReference type="PANTHER" id="PTHR32305:SF15">
    <property type="entry name" value="PROTEIN RHSA-RELATED"/>
    <property type="match status" value="1"/>
</dbReference>
<evidence type="ECO:0000313" key="2">
    <source>
        <dbReference type="EMBL" id="RKH55771.1"/>
    </source>
</evidence>
<reference evidence="3" key="1">
    <citation type="submission" date="2018-09" db="EMBL/GenBank/DDBJ databases">
        <authorList>
            <person name="Livingstone P.G."/>
            <person name="Whitworth D.E."/>
        </authorList>
    </citation>
    <scope>NUCLEOTIDE SEQUENCE [LARGE SCALE GENOMIC DNA]</scope>
    <source>
        <strain evidence="3">AB050A</strain>
    </source>
</reference>
<comment type="caution">
    <text evidence="2">The sequence shown here is derived from an EMBL/GenBank/DDBJ whole genome shotgun (WGS) entry which is preliminary data.</text>
</comment>
<keyword evidence="3" id="KW-1185">Reference proteome</keyword>
<protein>
    <submittedName>
        <fullName evidence="2">RHS repeat-associated core domain-containing protein</fullName>
    </submittedName>
</protein>
<dbReference type="RefSeq" id="WP_147445740.1">
    <property type="nucleotide sequence ID" value="NZ_RAWK01000314.1"/>
</dbReference>
<sequence>TQGWVAAPTDGTFYVTMGPDTSDDWIPTIGYLSGFEYRRFEPNAKPVWLPLRLPGQYYDPETDLFENWNRYYDASMGRYLGPEPLVEEPEALLMRAEEGRSLSIYSYASNRPLYFVDPDGRQDNPAIDQRGAAAGELGRECAGSDECIEKLKEIGAAVSQVAAFGPEGLVDQAPDVAAATDDAAGIVAAVIGEGELSPEAVRAIKNLEKEITKHQSKITALKENPTVRPGMENMPKEAQAAQVERRLGHLEREISAFKKNIADILHGRVKLTPRGGR</sequence>
<dbReference type="AlphaFoldDB" id="A0A3A8PM78"/>
<feature type="coiled-coil region" evidence="1">
    <location>
        <begin position="204"/>
        <end position="260"/>
    </location>
</feature>
<dbReference type="Gene3D" id="2.180.10.10">
    <property type="entry name" value="RHS repeat-associated core"/>
    <property type="match status" value="1"/>
</dbReference>
<dbReference type="InterPro" id="IPR022385">
    <property type="entry name" value="Rhs_assc_core"/>
</dbReference>
<feature type="non-terminal residue" evidence="2">
    <location>
        <position position="1"/>
    </location>
</feature>